<comment type="caution">
    <text evidence="7">The sequence shown here is derived from an EMBL/GenBank/DDBJ whole genome shotgun (WGS) entry which is preliminary data.</text>
</comment>
<evidence type="ECO:0000313" key="7">
    <source>
        <dbReference type="EMBL" id="CAI6097538.1"/>
    </source>
</evidence>
<feature type="transmembrane region" description="Helical" evidence="6">
    <location>
        <begin position="75"/>
        <end position="93"/>
    </location>
</feature>
<dbReference type="GO" id="GO:0022857">
    <property type="term" value="F:transmembrane transporter activity"/>
    <property type="evidence" value="ECO:0007669"/>
    <property type="project" value="TreeGrafter"/>
</dbReference>
<dbReference type="Proteomes" id="UP001160390">
    <property type="component" value="Unassembled WGS sequence"/>
</dbReference>
<name>A0AA35MI06_9HYPO</name>
<dbReference type="PANTHER" id="PTHR43791">
    <property type="entry name" value="PERMEASE-RELATED"/>
    <property type="match status" value="1"/>
</dbReference>
<organism evidence="7 8">
    <name type="scientific">Clonostachys chloroleuca</name>
    <dbReference type="NCBI Taxonomy" id="1926264"/>
    <lineage>
        <taxon>Eukaryota</taxon>
        <taxon>Fungi</taxon>
        <taxon>Dikarya</taxon>
        <taxon>Ascomycota</taxon>
        <taxon>Pezizomycotina</taxon>
        <taxon>Sordariomycetes</taxon>
        <taxon>Hypocreomycetidae</taxon>
        <taxon>Hypocreales</taxon>
        <taxon>Bionectriaceae</taxon>
        <taxon>Clonostachys</taxon>
    </lineage>
</organism>
<sequence length="316" mass="34420">MSDKNDTHTATEHRGTTTAEDAGTVDITALRRKVDWHIVPLMFACYLMQFLDKVILNYAAVMGLRQDLDLQGNDFSNIAMFLFVGFLCFEVVNGSSGRQMARVKRHLMGVATACGAASHNYRTLVVTQQAPRFSFWYTGLGIGQILGGVISYGFQHIAPGQASLAGCRIMFVTLGCVTVTIGLSTAIFIPDTPMQAGWLSDADKVALLKHVSINQNGIQSSKFRPKEILEALCDPQLYLMLLSVVLLSVSSGVVTTYSATLIANLGYDSKHAALMNMPSGAVSIFFTLLVGFGIRKQSHRWAWIIGCLIPAYVPIS</sequence>
<dbReference type="PANTHER" id="PTHR43791:SF40">
    <property type="entry name" value="THIAMINE PATHWAY TRANSPORTER THI73"/>
    <property type="match status" value="1"/>
</dbReference>
<keyword evidence="4 6" id="KW-1133">Transmembrane helix</keyword>
<evidence type="ECO:0000256" key="5">
    <source>
        <dbReference type="ARBA" id="ARBA00023136"/>
    </source>
</evidence>
<reference evidence="7" key="1">
    <citation type="submission" date="2023-01" db="EMBL/GenBank/DDBJ databases">
        <authorList>
            <person name="Piombo E."/>
        </authorList>
    </citation>
    <scope>NUCLEOTIDE SEQUENCE</scope>
</reference>
<evidence type="ECO:0000256" key="2">
    <source>
        <dbReference type="ARBA" id="ARBA00022448"/>
    </source>
</evidence>
<proteinExistence type="predicted"/>
<keyword evidence="3 6" id="KW-0812">Transmembrane</keyword>
<evidence type="ECO:0000256" key="1">
    <source>
        <dbReference type="ARBA" id="ARBA00004141"/>
    </source>
</evidence>
<feature type="transmembrane region" description="Helical" evidence="6">
    <location>
        <begin position="41"/>
        <end position="63"/>
    </location>
</feature>
<keyword evidence="5 6" id="KW-0472">Membrane</keyword>
<evidence type="ECO:0000313" key="8">
    <source>
        <dbReference type="Proteomes" id="UP001160390"/>
    </source>
</evidence>
<dbReference type="GO" id="GO:0016020">
    <property type="term" value="C:membrane"/>
    <property type="evidence" value="ECO:0007669"/>
    <property type="project" value="UniProtKB-SubCell"/>
</dbReference>
<evidence type="ECO:0000256" key="6">
    <source>
        <dbReference type="SAM" id="Phobius"/>
    </source>
</evidence>
<dbReference type="InterPro" id="IPR036259">
    <property type="entry name" value="MFS_trans_sf"/>
</dbReference>
<dbReference type="Gene3D" id="1.20.1250.20">
    <property type="entry name" value="MFS general substrate transporter like domains"/>
    <property type="match status" value="1"/>
</dbReference>
<gene>
    <name evidence="7" type="ORF">CCHLO57077_00008756</name>
</gene>
<protein>
    <submittedName>
        <fullName evidence="7">Uncharacterized protein</fullName>
    </submittedName>
</protein>
<evidence type="ECO:0000256" key="3">
    <source>
        <dbReference type="ARBA" id="ARBA00022692"/>
    </source>
</evidence>
<comment type="subcellular location">
    <subcellularLocation>
        <location evidence="1">Membrane</location>
        <topology evidence="1">Multi-pass membrane protein</topology>
    </subcellularLocation>
</comment>
<dbReference type="AlphaFoldDB" id="A0AA35MI06"/>
<feature type="transmembrane region" description="Helical" evidence="6">
    <location>
        <begin position="237"/>
        <end position="262"/>
    </location>
</feature>
<dbReference type="SUPFAM" id="SSF103473">
    <property type="entry name" value="MFS general substrate transporter"/>
    <property type="match status" value="1"/>
</dbReference>
<dbReference type="EMBL" id="CABFNP030001292">
    <property type="protein sequence ID" value="CAI6097538.1"/>
    <property type="molecule type" value="Genomic_DNA"/>
</dbReference>
<accession>A0AA35MI06</accession>
<feature type="transmembrane region" description="Helical" evidence="6">
    <location>
        <begin position="133"/>
        <end position="154"/>
    </location>
</feature>
<keyword evidence="8" id="KW-1185">Reference proteome</keyword>
<feature type="transmembrane region" description="Helical" evidence="6">
    <location>
        <begin position="166"/>
        <end position="189"/>
    </location>
</feature>
<feature type="transmembrane region" description="Helical" evidence="6">
    <location>
        <begin position="274"/>
        <end position="294"/>
    </location>
</feature>
<keyword evidence="2" id="KW-0813">Transport</keyword>
<evidence type="ECO:0000256" key="4">
    <source>
        <dbReference type="ARBA" id="ARBA00022989"/>
    </source>
</evidence>